<gene>
    <name evidence="1" type="ORF">ENL26_02565</name>
</gene>
<dbReference type="EMBL" id="DRTH01000154">
    <property type="protein sequence ID" value="HHF08640.1"/>
    <property type="molecule type" value="Genomic_DNA"/>
</dbReference>
<organism evidence="1">
    <name type="scientific">Kosmotoga arenicorallina</name>
    <dbReference type="NCBI Taxonomy" id="688066"/>
    <lineage>
        <taxon>Bacteria</taxon>
        <taxon>Thermotogati</taxon>
        <taxon>Thermotogota</taxon>
        <taxon>Thermotogae</taxon>
        <taxon>Kosmotogales</taxon>
        <taxon>Kosmotogaceae</taxon>
        <taxon>Kosmotoga</taxon>
    </lineage>
</organism>
<proteinExistence type="predicted"/>
<reference evidence="1" key="1">
    <citation type="journal article" date="2020" name="mSystems">
        <title>Genome- and Community-Level Interaction Insights into Carbon Utilization and Element Cycling Functions of Hydrothermarchaeota in Hydrothermal Sediment.</title>
        <authorList>
            <person name="Zhou Z."/>
            <person name="Liu Y."/>
            <person name="Xu W."/>
            <person name="Pan J."/>
            <person name="Luo Z.H."/>
            <person name="Li M."/>
        </authorList>
    </citation>
    <scope>NUCLEOTIDE SEQUENCE [LARGE SCALE GENOMIC DNA]</scope>
    <source>
        <strain evidence="1">HyVt-80</strain>
    </source>
</reference>
<sequence length="415" mass="47736">MKKIVVFLIVTLSIVAFSTKLVLWTAPNPLQEEFWKTILEEWKSVRPDIEIEWSVIPAAGSSEEAILTAIAAGKAPDICTNIFSGFGAQLADLGVLHPLDSFGDAFWSLLDARKSRNIAEKWKMQDHYYVLPIYSNPILIWWRGDLLKELGYDKPPRTYGDIYEISEKFVIPNERYGMQVIAGRNWWDRWFDFIMFYYAASEGQAYIDTEKRKAIFNNEYGEMVAGFIYKMFENGWTAVDLGTNPLYMGAVLGKNTGPWEINWARETFPDVIDSMWFSMPPVPDDYPEDAPIYTFADTKGLVMFETCKDKQAAFEFISWVFSNVEHDVLWTDITRMPPAREDLGVNPQFSKFMEDRFFKAYADAVPYAVPPALIDKTIDVQIAMTTYLIEPLMHLKKTPQEALPEAVKEVNKILF</sequence>
<dbReference type="InterPro" id="IPR050490">
    <property type="entry name" value="Bact_solute-bd_prot1"/>
</dbReference>
<dbReference type="PANTHER" id="PTHR43649:SF13">
    <property type="entry name" value="CARBOHYDRATE ABC TRANSPORTER SUBSTRATE-BINDING PROTEIN"/>
    <property type="match status" value="1"/>
</dbReference>
<comment type="caution">
    <text evidence="1">The sequence shown here is derived from an EMBL/GenBank/DDBJ whole genome shotgun (WGS) entry which is preliminary data.</text>
</comment>
<dbReference type="Gene3D" id="3.40.190.10">
    <property type="entry name" value="Periplasmic binding protein-like II"/>
    <property type="match status" value="2"/>
</dbReference>
<accession>A0A7C5DV53</accession>
<dbReference type="Pfam" id="PF01547">
    <property type="entry name" value="SBP_bac_1"/>
    <property type="match status" value="1"/>
</dbReference>
<dbReference type="SUPFAM" id="SSF53850">
    <property type="entry name" value="Periplasmic binding protein-like II"/>
    <property type="match status" value="1"/>
</dbReference>
<dbReference type="PANTHER" id="PTHR43649">
    <property type="entry name" value="ARABINOSE-BINDING PROTEIN-RELATED"/>
    <property type="match status" value="1"/>
</dbReference>
<evidence type="ECO:0000313" key="1">
    <source>
        <dbReference type="EMBL" id="HHF08640.1"/>
    </source>
</evidence>
<protein>
    <submittedName>
        <fullName evidence="1">Extracellular solute-binding protein</fullName>
    </submittedName>
</protein>
<dbReference type="Proteomes" id="UP000886129">
    <property type="component" value="Unassembled WGS sequence"/>
</dbReference>
<dbReference type="InterPro" id="IPR006059">
    <property type="entry name" value="SBP"/>
</dbReference>
<name>A0A7C5DV53_9BACT</name>
<dbReference type="AlphaFoldDB" id="A0A7C5DV53"/>